<comment type="caution">
    <text evidence="3">The sequence shown here is derived from an EMBL/GenBank/DDBJ whole genome shotgun (WGS) entry which is preliminary data.</text>
</comment>
<evidence type="ECO:0000256" key="2">
    <source>
        <dbReference type="SAM" id="SignalP"/>
    </source>
</evidence>
<sequence>MKTLKAWMALGLMVTAPIGGNALANEVGVNADLDVDVSVVDAEATAEDAINVIELPEMSSSFAAEAAAEGLAQANAAIAAGNADAEAAQAEIRAAGKLKAEEIAALVADAMARSEAAIANANAAALSAQENAAAAREAAEEALKNALSGADYAGSMADVREIIDNLPEDVKDRLPVDLEELFEGILDLDPAAAVDAATDG</sequence>
<keyword evidence="4" id="KW-1185">Reference proteome</keyword>
<evidence type="ECO:0000313" key="4">
    <source>
        <dbReference type="Proteomes" id="UP000664293"/>
    </source>
</evidence>
<reference evidence="3 4" key="1">
    <citation type="submission" date="2020-12" db="EMBL/GenBank/DDBJ databases">
        <title>Oil enriched cultivation method for isolating marine PHA-producing bacteria.</title>
        <authorList>
            <person name="Zheng W."/>
            <person name="Yu S."/>
            <person name="Huang Y."/>
        </authorList>
    </citation>
    <scope>NUCLEOTIDE SEQUENCE [LARGE SCALE GENOMIC DNA]</scope>
    <source>
        <strain evidence="3 4">SN0-2</strain>
    </source>
</reference>
<feature type="signal peptide" evidence="2">
    <location>
        <begin position="1"/>
        <end position="24"/>
    </location>
</feature>
<evidence type="ECO:0000313" key="3">
    <source>
        <dbReference type="EMBL" id="MBN8429912.1"/>
    </source>
</evidence>
<protein>
    <submittedName>
        <fullName evidence="3">Uncharacterized protein</fullName>
    </submittedName>
</protein>
<accession>A0ABS3E3R6</accession>
<name>A0ABS3E3R6_9GAMM</name>
<proteinExistence type="predicted"/>
<keyword evidence="2" id="KW-0732">Signal</keyword>
<feature type="chain" id="PRO_5046031371" evidence="2">
    <location>
        <begin position="25"/>
        <end position="200"/>
    </location>
</feature>
<keyword evidence="1" id="KW-0175">Coiled coil</keyword>
<dbReference type="Proteomes" id="UP000664293">
    <property type="component" value="Unassembled WGS sequence"/>
</dbReference>
<gene>
    <name evidence="3" type="ORF">JF535_03505</name>
</gene>
<dbReference type="EMBL" id="JAEKJR010000001">
    <property type="protein sequence ID" value="MBN8429912.1"/>
    <property type="molecule type" value="Genomic_DNA"/>
</dbReference>
<evidence type="ECO:0000256" key="1">
    <source>
        <dbReference type="SAM" id="Coils"/>
    </source>
</evidence>
<organism evidence="3 4">
    <name type="scientific">Microbulbifer salipaludis</name>
    <dbReference type="NCBI Taxonomy" id="187980"/>
    <lineage>
        <taxon>Bacteria</taxon>
        <taxon>Pseudomonadati</taxon>
        <taxon>Pseudomonadota</taxon>
        <taxon>Gammaproteobacteria</taxon>
        <taxon>Cellvibrionales</taxon>
        <taxon>Microbulbiferaceae</taxon>
        <taxon>Microbulbifer</taxon>
    </lineage>
</organism>
<feature type="coiled-coil region" evidence="1">
    <location>
        <begin position="71"/>
        <end position="145"/>
    </location>
</feature>
<dbReference type="RefSeq" id="WP_153039102.1">
    <property type="nucleotide sequence ID" value="NZ_JAEKJR010000001.1"/>
</dbReference>